<feature type="region of interest" description="Disordered" evidence="1">
    <location>
        <begin position="80"/>
        <end position="109"/>
    </location>
</feature>
<feature type="compositionally biased region" description="Basic and acidic residues" evidence="1">
    <location>
        <begin position="83"/>
        <end position="92"/>
    </location>
</feature>
<proteinExistence type="predicted"/>
<gene>
    <name evidence="3" type="ORF">PECAL_3P16570</name>
</gene>
<protein>
    <submittedName>
        <fullName evidence="3">Uncharacterized protein</fullName>
    </submittedName>
</protein>
<evidence type="ECO:0000256" key="2">
    <source>
        <dbReference type="SAM" id="Phobius"/>
    </source>
</evidence>
<dbReference type="AlphaFoldDB" id="A0A8J2SGZ6"/>
<organism evidence="3 4">
    <name type="scientific">Pelagomonas calceolata</name>
    <dbReference type="NCBI Taxonomy" id="35677"/>
    <lineage>
        <taxon>Eukaryota</taxon>
        <taxon>Sar</taxon>
        <taxon>Stramenopiles</taxon>
        <taxon>Ochrophyta</taxon>
        <taxon>Pelagophyceae</taxon>
        <taxon>Pelagomonadales</taxon>
        <taxon>Pelagomonadaceae</taxon>
        <taxon>Pelagomonas</taxon>
    </lineage>
</organism>
<comment type="caution">
    <text evidence="3">The sequence shown here is derived from an EMBL/GenBank/DDBJ whole genome shotgun (WGS) entry which is preliminary data.</text>
</comment>
<reference evidence="3" key="1">
    <citation type="submission" date="2021-11" db="EMBL/GenBank/DDBJ databases">
        <authorList>
            <consortium name="Genoscope - CEA"/>
            <person name="William W."/>
        </authorList>
    </citation>
    <scope>NUCLEOTIDE SEQUENCE</scope>
</reference>
<sequence>MRCFPSRTTSLTVTRSSSATRASSTSPTCTPSVVCTPAARRSRRNASGVRASAASAPAATSHVATYSFSTAARGESSLCVRAPSDEKRRRPDVSASRRPTGCALRGATAARSGRPRSSLSVLCTPMGLWYTQSSGSGSTRTSSTVTRASAGTFAAARFATTPSTATRPCLTSWLQAARLAATDASLRNLSRRTLLLVESALAVVVAHATRSRRIWAWALCTMAKTSLNFVCGVAAVISQCLILSYAAHSVSGPYFW</sequence>
<keyword evidence="2" id="KW-0472">Membrane</keyword>
<accession>A0A8J2SGZ6</accession>
<dbReference type="EMBL" id="CAKKNE010000003">
    <property type="protein sequence ID" value="CAH0371705.1"/>
    <property type="molecule type" value="Genomic_DNA"/>
</dbReference>
<dbReference type="Proteomes" id="UP000789595">
    <property type="component" value="Unassembled WGS sequence"/>
</dbReference>
<keyword evidence="4" id="KW-1185">Reference proteome</keyword>
<feature type="transmembrane region" description="Helical" evidence="2">
    <location>
        <begin position="227"/>
        <end position="247"/>
    </location>
</feature>
<feature type="region of interest" description="Disordered" evidence="1">
    <location>
        <begin position="1"/>
        <end position="32"/>
    </location>
</feature>
<name>A0A8J2SGZ6_9STRA</name>
<keyword evidence="2" id="KW-0812">Transmembrane</keyword>
<evidence type="ECO:0000313" key="4">
    <source>
        <dbReference type="Proteomes" id="UP000789595"/>
    </source>
</evidence>
<keyword evidence="2" id="KW-1133">Transmembrane helix</keyword>
<evidence type="ECO:0000256" key="1">
    <source>
        <dbReference type="SAM" id="MobiDB-lite"/>
    </source>
</evidence>
<evidence type="ECO:0000313" key="3">
    <source>
        <dbReference type="EMBL" id="CAH0371705.1"/>
    </source>
</evidence>